<reference evidence="1" key="1">
    <citation type="journal article" date="2015" name="Nature">
        <title>Complex archaea that bridge the gap between prokaryotes and eukaryotes.</title>
        <authorList>
            <person name="Spang A."/>
            <person name="Saw J.H."/>
            <person name="Jorgensen S.L."/>
            <person name="Zaremba-Niedzwiedzka K."/>
            <person name="Martijn J."/>
            <person name="Lind A.E."/>
            <person name="van Eijk R."/>
            <person name="Schleper C."/>
            <person name="Guy L."/>
            <person name="Ettema T.J."/>
        </authorList>
    </citation>
    <scope>NUCLEOTIDE SEQUENCE</scope>
</reference>
<sequence length="57" mass="6512">MKKDPIVEEVRQARNAHAAKFNYDLKAICKDLKTKETDCDHPLVSFPPKLLSNVTRS</sequence>
<organism evidence="1">
    <name type="scientific">marine sediment metagenome</name>
    <dbReference type="NCBI Taxonomy" id="412755"/>
    <lineage>
        <taxon>unclassified sequences</taxon>
        <taxon>metagenomes</taxon>
        <taxon>ecological metagenomes</taxon>
    </lineage>
</organism>
<protein>
    <submittedName>
        <fullName evidence="1">Uncharacterized protein</fullName>
    </submittedName>
</protein>
<gene>
    <name evidence="1" type="ORF">LCGC14_2835890</name>
</gene>
<comment type="caution">
    <text evidence="1">The sequence shown here is derived from an EMBL/GenBank/DDBJ whole genome shotgun (WGS) entry which is preliminary data.</text>
</comment>
<evidence type="ECO:0000313" key="1">
    <source>
        <dbReference type="EMBL" id="KKK79199.1"/>
    </source>
</evidence>
<dbReference type="AlphaFoldDB" id="A0A0F9AL22"/>
<proteinExistence type="predicted"/>
<accession>A0A0F9AL22</accession>
<name>A0A0F9AL22_9ZZZZ</name>
<dbReference type="EMBL" id="LAZR01054138">
    <property type="protein sequence ID" value="KKK79199.1"/>
    <property type="molecule type" value="Genomic_DNA"/>
</dbReference>